<keyword evidence="1" id="KW-0732">Signal</keyword>
<reference evidence="3" key="1">
    <citation type="submission" date="2022-11" db="UniProtKB">
        <authorList>
            <consortium name="WormBaseParasite"/>
        </authorList>
    </citation>
    <scope>IDENTIFICATION</scope>
</reference>
<evidence type="ECO:0000313" key="3">
    <source>
        <dbReference type="WBParaSite" id="ACRNAN_scaffold10865.g23997.t1"/>
    </source>
</evidence>
<protein>
    <submittedName>
        <fullName evidence="3">Uncharacterized protein</fullName>
    </submittedName>
</protein>
<proteinExistence type="predicted"/>
<dbReference type="AlphaFoldDB" id="A0A914CHW8"/>
<evidence type="ECO:0000256" key="1">
    <source>
        <dbReference type="SAM" id="SignalP"/>
    </source>
</evidence>
<sequence>MKNLSLVVLFFTFSVFFISHITSSPLSAEQLKASFGQFKKHFKASPEKEHFKASPEKKTLLALVPKTKTIIVL</sequence>
<feature type="signal peptide" evidence="1">
    <location>
        <begin position="1"/>
        <end position="23"/>
    </location>
</feature>
<organism evidence="2 3">
    <name type="scientific">Acrobeloides nanus</name>
    <dbReference type="NCBI Taxonomy" id="290746"/>
    <lineage>
        <taxon>Eukaryota</taxon>
        <taxon>Metazoa</taxon>
        <taxon>Ecdysozoa</taxon>
        <taxon>Nematoda</taxon>
        <taxon>Chromadorea</taxon>
        <taxon>Rhabditida</taxon>
        <taxon>Tylenchina</taxon>
        <taxon>Cephalobomorpha</taxon>
        <taxon>Cephaloboidea</taxon>
        <taxon>Cephalobidae</taxon>
        <taxon>Acrobeloides</taxon>
    </lineage>
</organism>
<name>A0A914CHW8_9BILA</name>
<dbReference type="WBParaSite" id="ACRNAN_scaffold10865.g23997.t1">
    <property type="protein sequence ID" value="ACRNAN_scaffold10865.g23997.t1"/>
    <property type="gene ID" value="ACRNAN_scaffold10865.g23997"/>
</dbReference>
<feature type="chain" id="PRO_5037892585" evidence="1">
    <location>
        <begin position="24"/>
        <end position="73"/>
    </location>
</feature>
<dbReference type="Proteomes" id="UP000887540">
    <property type="component" value="Unplaced"/>
</dbReference>
<keyword evidence="2" id="KW-1185">Reference proteome</keyword>
<accession>A0A914CHW8</accession>
<evidence type="ECO:0000313" key="2">
    <source>
        <dbReference type="Proteomes" id="UP000887540"/>
    </source>
</evidence>